<organism evidence="2 3">
    <name type="scientific">Ideonella paludis</name>
    <dbReference type="NCBI Taxonomy" id="1233411"/>
    <lineage>
        <taxon>Bacteria</taxon>
        <taxon>Pseudomonadati</taxon>
        <taxon>Pseudomonadota</taxon>
        <taxon>Betaproteobacteria</taxon>
        <taxon>Burkholderiales</taxon>
        <taxon>Sphaerotilaceae</taxon>
        <taxon>Ideonella</taxon>
    </lineage>
</organism>
<evidence type="ECO:0008006" key="4">
    <source>
        <dbReference type="Google" id="ProtNLM"/>
    </source>
</evidence>
<dbReference type="Proteomes" id="UP000672097">
    <property type="component" value="Unassembled WGS sequence"/>
</dbReference>
<reference evidence="2 3" key="1">
    <citation type="submission" date="2021-04" db="EMBL/GenBank/DDBJ databases">
        <title>The genome sequence of type strain Ideonella paludis KCTC 32238.</title>
        <authorList>
            <person name="Liu Y."/>
        </authorList>
    </citation>
    <scope>NUCLEOTIDE SEQUENCE [LARGE SCALE GENOMIC DNA]</scope>
    <source>
        <strain evidence="2 3">KCTC 32238</strain>
    </source>
</reference>
<name>A0ABS5DW77_9BURK</name>
<accession>A0ABS5DW77</accession>
<protein>
    <recommendedName>
        <fullName evidence="4">Type II secretion system protein GspC N-terminal domain-containing protein</fullName>
    </recommendedName>
</protein>
<evidence type="ECO:0000313" key="3">
    <source>
        <dbReference type="Proteomes" id="UP000672097"/>
    </source>
</evidence>
<feature type="compositionally biased region" description="Low complexity" evidence="1">
    <location>
        <begin position="173"/>
        <end position="184"/>
    </location>
</feature>
<proteinExistence type="predicted"/>
<feature type="region of interest" description="Disordered" evidence="1">
    <location>
        <begin position="143"/>
        <end position="191"/>
    </location>
</feature>
<evidence type="ECO:0000313" key="2">
    <source>
        <dbReference type="EMBL" id="MBQ0935402.1"/>
    </source>
</evidence>
<keyword evidence="3" id="KW-1185">Reference proteome</keyword>
<evidence type="ECO:0000256" key="1">
    <source>
        <dbReference type="SAM" id="MobiDB-lite"/>
    </source>
</evidence>
<dbReference type="EMBL" id="JAGQDG010000003">
    <property type="protein sequence ID" value="MBQ0935402.1"/>
    <property type="molecule type" value="Genomic_DNA"/>
</dbReference>
<gene>
    <name evidence="2" type="ORF">KAK11_08690</name>
</gene>
<sequence>MASALFWGVKLFAQAPALPDQVQLPTRPVLQVGDLARLLGASDDEGDGDAEPAPAGSERFALLGVVAPRGAAMSSQGVALIAIDGQPAKAFKTGSVVIDDLTLLAVEKRLVRLGPKGGPSSMELSLPEPEQLAAAGAGAVNMPAGRPMGMPGGFPGQPGAQGVPRPGLPLQAGQVPGQPQNNVNNDDEDEE</sequence>
<comment type="caution">
    <text evidence="2">The sequence shown here is derived from an EMBL/GenBank/DDBJ whole genome shotgun (WGS) entry which is preliminary data.</text>
</comment>